<evidence type="ECO:0000259" key="5">
    <source>
        <dbReference type="PROSITE" id="PS50893"/>
    </source>
</evidence>
<dbReference type="SUPFAM" id="SSF52540">
    <property type="entry name" value="P-loop containing nucleoside triphosphate hydrolases"/>
    <property type="match status" value="1"/>
</dbReference>
<name>A0A0Q3M363_9HYPH</name>
<evidence type="ECO:0000313" key="9">
    <source>
        <dbReference type="Proteomes" id="UP000190130"/>
    </source>
</evidence>
<evidence type="ECO:0000256" key="1">
    <source>
        <dbReference type="ARBA" id="ARBA00005417"/>
    </source>
</evidence>
<evidence type="ECO:0000313" key="6">
    <source>
        <dbReference type="EMBL" id="KQK30161.1"/>
    </source>
</evidence>
<dbReference type="Gene3D" id="2.40.50.100">
    <property type="match status" value="2"/>
</dbReference>
<dbReference type="PANTHER" id="PTHR42781">
    <property type="entry name" value="SPERMIDINE/PUTRESCINE IMPORT ATP-BINDING PROTEIN POTA"/>
    <property type="match status" value="1"/>
</dbReference>
<dbReference type="Proteomes" id="UP000190130">
    <property type="component" value="Unassembled WGS sequence"/>
</dbReference>
<dbReference type="OrthoDB" id="9802264at2"/>
<keyword evidence="2" id="KW-0813">Transport</keyword>
<dbReference type="InterPro" id="IPR050093">
    <property type="entry name" value="ABC_SmlMolc_Importer"/>
</dbReference>
<dbReference type="InterPro" id="IPR013611">
    <property type="entry name" value="Transp-assoc_OB_typ2"/>
</dbReference>
<dbReference type="RefSeq" id="WP_055728564.1">
    <property type="nucleotide sequence ID" value="NZ_FUYX01000015.1"/>
</dbReference>
<evidence type="ECO:0000313" key="7">
    <source>
        <dbReference type="EMBL" id="SKC11468.1"/>
    </source>
</evidence>
<accession>A0A0Q3M363</accession>
<reference evidence="7 9" key="2">
    <citation type="submission" date="2017-02" db="EMBL/GenBank/DDBJ databases">
        <authorList>
            <person name="Peterson S.W."/>
        </authorList>
    </citation>
    <scope>NUCLEOTIDE SEQUENCE [LARGE SCALE GENOMIC DNA]</scope>
    <source>
        <strain evidence="7 9">DSM 9653</strain>
    </source>
</reference>
<dbReference type="SMART" id="SM00382">
    <property type="entry name" value="AAA"/>
    <property type="match status" value="1"/>
</dbReference>
<dbReference type="EMBL" id="LMAR01000042">
    <property type="protein sequence ID" value="KQK30161.1"/>
    <property type="molecule type" value="Genomic_DNA"/>
</dbReference>
<comment type="similarity">
    <text evidence="1">Belongs to the ABC transporter superfamily.</text>
</comment>
<evidence type="ECO:0000256" key="3">
    <source>
        <dbReference type="ARBA" id="ARBA00022741"/>
    </source>
</evidence>
<dbReference type="Gene3D" id="2.40.50.140">
    <property type="entry name" value="Nucleic acid-binding proteins"/>
    <property type="match status" value="1"/>
</dbReference>
<dbReference type="EMBL" id="FUYX01000015">
    <property type="protein sequence ID" value="SKC11468.1"/>
    <property type="molecule type" value="Genomic_DNA"/>
</dbReference>
<dbReference type="InterPro" id="IPR017871">
    <property type="entry name" value="ABC_transporter-like_CS"/>
</dbReference>
<dbReference type="PROSITE" id="PS50893">
    <property type="entry name" value="ABC_TRANSPORTER_2"/>
    <property type="match status" value="1"/>
</dbReference>
<dbReference type="GO" id="GO:0043190">
    <property type="term" value="C:ATP-binding cassette (ABC) transporter complex"/>
    <property type="evidence" value="ECO:0007669"/>
    <property type="project" value="InterPro"/>
</dbReference>
<dbReference type="PANTHER" id="PTHR42781:SF4">
    <property type="entry name" value="SPERMIDINE_PUTRESCINE IMPORT ATP-BINDING PROTEIN POTA"/>
    <property type="match status" value="1"/>
</dbReference>
<dbReference type="GO" id="GO:0015697">
    <property type="term" value="P:quaternary ammonium group transport"/>
    <property type="evidence" value="ECO:0007669"/>
    <property type="project" value="UniProtKB-ARBA"/>
</dbReference>
<evidence type="ECO:0000256" key="4">
    <source>
        <dbReference type="ARBA" id="ARBA00022840"/>
    </source>
</evidence>
<evidence type="ECO:0000256" key="2">
    <source>
        <dbReference type="ARBA" id="ARBA00022448"/>
    </source>
</evidence>
<dbReference type="InterPro" id="IPR012340">
    <property type="entry name" value="NA-bd_OB-fold"/>
</dbReference>
<dbReference type="FunFam" id="3.40.50.300:FF:000425">
    <property type="entry name" value="Probable ABC transporter, ATP-binding subunit"/>
    <property type="match status" value="1"/>
</dbReference>
<dbReference type="Pfam" id="PF00005">
    <property type="entry name" value="ABC_tran"/>
    <property type="match status" value="1"/>
</dbReference>
<dbReference type="Proteomes" id="UP000051562">
    <property type="component" value="Unassembled WGS sequence"/>
</dbReference>
<proteinExistence type="inferred from homology"/>
<feature type="domain" description="ABC transporter" evidence="5">
    <location>
        <begin position="4"/>
        <end position="234"/>
    </location>
</feature>
<keyword evidence="3" id="KW-0547">Nucleotide-binding</keyword>
<dbReference type="InterPro" id="IPR003439">
    <property type="entry name" value="ABC_transporter-like_ATP-bd"/>
</dbReference>
<dbReference type="GO" id="GO:0005524">
    <property type="term" value="F:ATP binding"/>
    <property type="evidence" value="ECO:0007669"/>
    <property type="project" value="UniProtKB-KW"/>
</dbReference>
<evidence type="ECO:0000313" key="8">
    <source>
        <dbReference type="Proteomes" id="UP000051562"/>
    </source>
</evidence>
<gene>
    <name evidence="6" type="ORF">ARD30_15010</name>
    <name evidence="7" type="ORF">SAMN05660750_04353</name>
</gene>
<sequence>MAYLNVEGAIKRYGATTALNGVSFSVAKGEFFTLLGPSGCGKTTLLRSIAGFSQLSEGRVALDGADLLAVPPHKRDIGMVFQDYAIFPHLTVAENVAFGLKARKVATSVIRDRVAEALATVRLSALSERLPAALSGGQQQRIGIARAMVVKPRLLLMDEPLSNLDAKLRLDLRDEIRDIQRTIGIAAIYVTHDQEEALAISDRICVMDGGSIEQIGTPQQIYGQPATRFVASFVGTMNLLSPEAFGLPAVPGVAQWALRPERLRLAEAGATEHGASGFSGLVEHFTYLGREAHLTVKAQGHRLVAQIAAPPPDLAIEAGREIRLSFDRADLHAFDAAGRRVRTGLAA</sequence>
<dbReference type="STRING" id="53254.SAMN05660750_04353"/>
<dbReference type="InterPro" id="IPR003593">
    <property type="entry name" value="AAA+_ATPase"/>
</dbReference>
<dbReference type="AlphaFoldDB" id="A0A0Q3M363"/>
<dbReference type="InterPro" id="IPR008995">
    <property type="entry name" value="Mo/tungstate-bd_C_term_dom"/>
</dbReference>
<dbReference type="GO" id="GO:0016887">
    <property type="term" value="F:ATP hydrolysis activity"/>
    <property type="evidence" value="ECO:0007669"/>
    <property type="project" value="InterPro"/>
</dbReference>
<protein>
    <submittedName>
        <fullName evidence="7">Iron(III) transport system ATP-binding protein</fullName>
    </submittedName>
</protein>
<dbReference type="PROSITE" id="PS00211">
    <property type="entry name" value="ABC_TRANSPORTER_1"/>
    <property type="match status" value="1"/>
</dbReference>
<dbReference type="Pfam" id="PF08402">
    <property type="entry name" value="TOBE_2"/>
    <property type="match status" value="1"/>
</dbReference>
<dbReference type="GO" id="GO:0022857">
    <property type="term" value="F:transmembrane transporter activity"/>
    <property type="evidence" value="ECO:0007669"/>
    <property type="project" value="InterPro"/>
</dbReference>
<reference evidence="6 8" key="1">
    <citation type="submission" date="2015-10" db="EMBL/GenBank/DDBJ databases">
        <title>Draft genome of Bosea thiooxidans.</title>
        <authorList>
            <person name="Wang X."/>
        </authorList>
    </citation>
    <scope>NUCLEOTIDE SEQUENCE [LARGE SCALE GENOMIC DNA]</scope>
    <source>
        <strain evidence="6 8">CGMCC 9174</strain>
    </source>
</reference>
<dbReference type="Gene3D" id="3.40.50.300">
    <property type="entry name" value="P-loop containing nucleotide triphosphate hydrolases"/>
    <property type="match status" value="1"/>
</dbReference>
<dbReference type="InterPro" id="IPR027417">
    <property type="entry name" value="P-loop_NTPase"/>
</dbReference>
<dbReference type="SUPFAM" id="SSF50331">
    <property type="entry name" value="MOP-like"/>
    <property type="match status" value="1"/>
</dbReference>
<keyword evidence="4 7" id="KW-0067">ATP-binding</keyword>
<organism evidence="6 8">
    <name type="scientific">Bosea thiooxidans</name>
    <dbReference type="NCBI Taxonomy" id="53254"/>
    <lineage>
        <taxon>Bacteria</taxon>
        <taxon>Pseudomonadati</taxon>
        <taxon>Pseudomonadota</taxon>
        <taxon>Alphaproteobacteria</taxon>
        <taxon>Hyphomicrobiales</taxon>
        <taxon>Boseaceae</taxon>
        <taxon>Bosea</taxon>
    </lineage>
</organism>
<keyword evidence="8" id="KW-1185">Reference proteome</keyword>